<dbReference type="Gramene" id="Pp3c3_27620V3.2">
    <property type="protein sequence ID" value="Pp3c3_27620V3.2"/>
    <property type="gene ID" value="Pp3c3_27620"/>
</dbReference>
<dbReference type="AlphaFoldDB" id="A0A2K1KWC7"/>
<dbReference type="PIRSF" id="PIRSF015952">
    <property type="entry name" value="U3snoRNP11"/>
    <property type="match status" value="1"/>
</dbReference>
<dbReference type="InterPro" id="IPR007144">
    <property type="entry name" value="SSU_processome_Utp11"/>
</dbReference>
<comment type="function">
    <text evidence="5">Involved in nucleolar processing of pre-18S ribosomal RNA.</text>
</comment>
<reference evidence="7 9" key="1">
    <citation type="journal article" date="2008" name="Science">
        <title>The Physcomitrella genome reveals evolutionary insights into the conquest of land by plants.</title>
        <authorList>
            <person name="Rensing S."/>
            <person name="Lang D."/>
            <person name="Zimmer A."/>
            <person name="Terry A."/>
            <person name="Salamov A."/>
            <person name="Shapiro H."/>
            <person name="Nishiyama T."/>
            <person name="Perroud P.-F."/>
            <person name="Lindquist E."/>
            <person name="Kamisugi Y."/>
            <person name="Tanahashi T."/>
            <person name="Sakakibara K."/>
            <person name="Fujita T."/>
            <person name="Oishi K."/>
            <person name="Shin-I T."/>
            <person name="Kuroki Y."/>
            <person name="Toyoda A."/>
            <person name="Suzuki Y."/>
            <person name="Hashimoto A."/>
            <person name="Yamaguchi K."/>
            <person name="Sugano A."/>
            <person name="Kohara Y."/>
            <person name="Fujiyama A."/>
            <person name="Anterola A."/>
            <person name="Aoki S."/>
            <person name="Ashton N."/>
            <person name="Barbazuk W.B."/>
            <person name="Barker E."/>
            <person name="Bennetzen J."/>
            <person name="Bezanilla M."/>
            <person name="Blankenship R."/>
            <person name="Cho S.H."/>
            <person name="Dutcher S."/>
            <person name="Estelle M."/>
            <person name="Fawcett J.A."/>
            <person name="Gundlach H."/>
            <person name="Hanada K."/>
            <person name="Heyl A."/>
            <person name="Hicks K.A."/>
            <person name="Hugh J."/>
            <person name="Lohr M."/>
            <person name="Mayer K."/>
            <person name="Melkozernov A."/>
            <person name="Murata T."/>
            <person name="Nelson D."/>
            <person name="Pils B."/>
            <person name="Prigge M."/>
            <person name="Reiss B."/>
            <person name="Renner T."/>
            <person name="Rombauts S."/>
            <person name="Rushton P."/>
            <person name="Sanderfoot A."/>
            <person name="Schween G."/>
            <person name="Shiu S.-H."/>
            <person name="Stueber K."/>
            <person name="Theodoulou F.L."/>
            <person name="Tu H."/>
            <person name="Van de Peer Y."/>
            <person name="Verrier P.J."/>
            <person name="Waters E."/>
            <person name="Wood A."/>
            <person name="Yang L."/>
            <person name="Cove D."/>
            <person name="Cuming A."/>
            <person name="Hasebe M."/>
            <person name="Lucas S."/>
            <person name="Mishler D.B."/>
            <person name="Reski R."/>
            <person name="Grigoriev I."/>
            <person name="Quatrano R.S."/>
            <person name="Boore J.L."/>
        </authorList>
    </citation>
    <scope>NUCLEOTIDE SEQUENCE [LARGE SCALE GENOMIC DNA]</scope>
    <source>
        <strain evidence="8 9">cv. Gransden 2004</strain>
    </source>
</reference>
<evidence type="ECO:0000256" key="4">
    <source>
        <dbReference type="ARBA" id="ARBA00023242"/>
    </source>
</evidence>
<dbReference type="PANTHER" id="PTHR12838:SF0">
    <property type="entry name" value="U3 SMALL NUCLEOLAR RNA-ASSOCIATED PROTEIN 11-RELATED"/>
    <property type="match status" value="1"/>
</dbReference>
<dbReference type="RefSeq" id="XP_024369600.1">
    <property type="nucleotide sequence ID" value="XM_024513832.2"/>
</dbReference>
<dbReference type="GeneID" id="112279418"/>
<comment type="subunit">
    <text evidence="5">Component of the ribosomal small subunit (SSU) processome.</text>
</comment>
<dbReference type="OMA" id="DLKYVVM"/>
<evidence type="ECO:0000313" key="8">
    <source>
        <dbReference type="EnsemblPlants" id="Pp3c3_27620V3.1"/>
    </source>
</evidence>
<evidence type="ECO:0000256" key="1">
    <source>
        <dbReference type="ARBA" id="ARBA00004604"/>
    </source>
</evidence>
<evidence type="ECO:0000256" key="2">
    <source>
        <dbReference type="ARBA" id="ARBA00008105"/>
    </source>
</evidence>
<dbReference type="Proteomes" id="UP000006727">
    <property type="component" value="Chromosome 3"/>
</dbReference>
<dbReference type="Pfam" id="PF03998">
    <property type="entry name" value="Utp11"/>
    <property type="match status" value="1"/>
</dbReference>
<protein>
    <recommendedName>
        <fullName evidence="5">U3 small nucleolar RNA-associated protein 11</fullName>
        <shortName evidence="5">U3 snoRNA-associated protein 11</shortName>
    </recommendedName>
</protein>
<dbReference type="OrthoDB" id="29058at2759"/>
<name>A0A2K1KWC7_PHYPA</name>
<keyword evidence="3 5" id="KW-0698">rRNA processing</keyword>
<dbReference type="EnsemblPlants" id="Pp3c3_27620V3.1">
    <property type="protein sequence ID" value="Pp3c3_27620V3.1"/>
    <property type="gene ID" value="Pp3c3_27620"/>
</dbReference>
<reference evidence="7 9" key="2">
    <citation type="journal article" date="2018" name="Plant J.">
        <title>The Physcomitrella patens chromosome-scale assembly reveals moss genome structure and evolution.</title>
        <authorList>
            <person name="Lang D."/>
            <person name="Ullrich K.K."/>
            <person name="Murat F."/>
            <person name="Fuchs J."/>
            <person name="Jenkins J."/>
            <person name="Haas F.B."/>
            <person name="Piednoel M."/>
            <person name="Gundlach H."/>
            <person name="Van Bel M."/>
            <person name="Meyberg R."/>
            <person name="Vives C."/>
            <person name="Morata J."/>
            <person name="Symeonidi A."/>
            <person name="Hiss M."/>
            <person name="Muchero W."/>
            <person name="Kamisugi Y."/>
            <person name="Saleh O."/>
            <person name="Blanc G."/>
            <person name="Decker E.L."/>
            <person name="van Gessel N."/>
            <person name="Grimwood J."/>
            <person name="Hayes R.D."/>
            <person name="Graham S.W."/>
            <person name="Gunter L.E."/>
            <person name="McDaniel S.F."/>
            <person name="Hoernstein S.N.W."/>
            <person name="Larsson A."/>
            <person name="Li F.W."/>
            <person name="Perroud P.F."/>
            <person name="Phillips J."/>
            <person name="Ranjan P."/>
            <person name="Rokshar D.S."/>
            <person name="Rothfels C.J."/>
            <person name="Schneider L."/>
            <person name="Shu S."/>
            <person name="Stevenson D.W."/>
            <person name="Thummler F."/>
            <person name="Tillich M."/>
            <person name="Villarreal Aguilar J.C."/>
            <person name="Widiez T."/>
            <person name="Wong G.K."/>
            <person name="Wymore A."/>
            <person name="Zhang Y."/>
            <person name="Zimmer A.D."/>
            <person name="Quatrano R.S."/>
            <person name="Mayer K.F.X."/>
            <person name="Goodstein D."/>
            <person name="Casacuberta J.M."/>
            <person name="Vandepoele K."/>
            <person name="Reski R."/>
            <person name="Cuming A.C."/>
            <person name="Tuskan G.A."/>
            <person name="Maumus F."/>
            <person name="Salse J."/>
            <person name="Schmutz J."/>
            <person name="Rensing S.A."/>
        </authorList>
    </citation>
    <scope>NUCLEOTIDE SEQUENCE [LARGE SCALE GENOMIC DNA]</scope>
    <source>
        <strain evidence="8 9">cv. Gransden 2004</strain>
    </source>
</reference>
<proteinExistence type="inferred from homology"/>
<comment type="similarity">
    <text evidence="2 5">Belongs to the UTP11 family.</text>
</comment>
<sequence>MLPVYGTVKGFAKLFAGRWGFHFALEKLVCSTGTMSSIRKASKAAAGGRAHKERSQPGHRARYGLLEKHKDYVLRAKDFHKKEQHIRKLKEKAASRNPDEFYFKMVHSKTVNGIHRDESGGKVYTQEELKLLRTQDVGHLISRAQSELKKVERLRSSHLPITANDNKHVYYVEDGDEVEGVRERAENRPAEPFHVPRIRKKVTEEIQQRSERATNLRNMAAEVELQKQLSGKGRKRKLRPSEMENPSDKPVFRWKIERKR</sequence>
<comment type="subcellular location">
    <subcellularLocation>
        <location evidence="1 5">Nucleus</location>
        <location evidence="1 5">Nucleolus</location>
    </subcellularLocation>
</comment>
<organism evidence="7">
    <name type="scientific">Physcomitrium patens</name>
    <name type="common">Spreading-leaved earth moss</name>
    <name type="synonym">Physcomitrella patens</name>
    <dbReference type="NCBI Taxonomy" id="3218"/>
    <lineage>
        <taxon>Eukaryota</taxon>
        <taxon>Viridiplantae</taxon>
        <taxon>Streptophyta</taxon>
        <taxon>Embryophyta</taxon>
        <taxon>Bryophyta</taxon>
        <taxon>Bryophytina</taxon>
        <taxon>Bryopsida</taxon>
        <taxon>Funariidae</taxon>
        <taxon>Funariales</taxon>
        <taxon>Funariaceae</taxon>
        <taxon>Physcomitrium</taxon>
    </lineage>
</organism>
<dbReference type="EMBL" id="ABEU02000003">
    <property type="protein sequence ID" value="PNR58056.1"/>
    <property type="molecule type" value="Genomic_DNA"/>
</dbReference>
<dbReference type="Gramene" id="Pp3c3_27620V3.1">
    <property type="protein sequence ID" value="Pp3c3_27620V3.1"/>
    <property type="gene ID" value="Pp3c3_27620"/>
</dbReference>
<dbReference type="GO" id="GO:0006364">
    <property type="term" value="P:rRNA processing"/>
    <property type="evidence" value="ECO:0007669"/>
    <property type="project" value="UniProtKB-UniRule"/>
</dbReference>
<keyword evidence="4 5" id="KW-0539">Nucleus</keyword>
<dbReference type="PANTHER" id="PTHR12838">
    <property type="entry name" value="U3 SMALL NUCLEOLAR RNA-ASSOCIATED PROTEIN 11"/>
    <property type="match status" value="1"/>
</dbReference>
<dbReference type="EnsemblPlants" id="Pp3c3_27620V3.2">
    <property type="protein sequence ID" value="Pp3c3_27620V3.2"/>
    <property type="gene ID" value="Pp3c3_27620"/>
</dbReference>
<feature type="region of interest" description="Disordered" evidence="6">
    <location>
        <begin position="224"/>
        <end position="260"/>
    </location>
</feature>
<feature type="compositionally biased region" description="Basic and acidic residues" evidence="6">
    <location>
        <begin position="239"/>
        <end position="260"/>
    </location>
</feature>
<evidence type="ECO:0000256" key="3">
    <source>
        <dbReference type="ARBA" id="ARBA00022552"/>
    </source>
</evidence>
<evidence type="ECO:0000313" key="9">
    <source>
        <dbReference type="Proteomes" id="UP000006727"/>
    </source>
</evidence>
<evidence type="ECO:0000256" key="6">
    <source>
        <dbReference type="SAM" id="MobiDB-lite"/>
    </source>
</evidence>
<dbReference type="GO" id="GO:0005730">
    <property type="term" value="C:nucleolus"/>
    <property type="evidence" value="ECO:0000318"/>
    <property type="project" value="GO_Central"/>
</dbReference>
<gene>
    <name evidence="8" type="primary">LOC112279418</name>
    <name evidence="7" type="ORF">PHYPA_005051</name>
</gene>
<accession>A0A2K1KWC7</accession>
<evidence type="ECO:0000256" key="5">
    <source>
        <dbReference type="PIRNR" id="PIRNR015952"/>
    </source>
</evidence>
<keyword evidence="9" id="KW-1185">Reference proteome</keyword>
<evidence type="ECO:0000313" key="7">
    <source>
        <dbReference type="EMBL" id="PNR58056.1"/>
    </source>
</evidence>
<reference evidence="8" key="3">
    <citation type="submission" date="2020-12" db="UniProtKB">
        <authorList>
            <consortium name="EnsemblPlants"/>
        </authorList>
    </citation>
    <scope>IDENTIFICATION</scope>
</reference>
<dbReference type="STRING" id="3218.A0A2K1KWC7"/>
<dbReference type="PaxDb" id="3218-PP1S157_4V6.1"/>
<dbReference type="GO" id="GO:0032040">
    <property type="term" value="C:small-subunit processome"/>
    <property type="evidence" value="ECO:0000318"/>
    <property type="project" value="GO_Central"/>
</dbReference>